<feature type="transmembrane region" description="Helical" evidence="1">
    <location>
        <begin position="509"/>
        <end position="528"/>
    </location>
</feature>
<dbReference type="AlphaFoldDB" id="A0AAN7B6I7"/>
<protein>
    <recommendedName>
        <fullName evidence="2">CorA-like transporter domain-containing protein</fullName>
    </recommendedName>
</protein>
<feature type="domain" description="CorA-like transporter" evidence="2">
    <location>
        <begin position="22"/>
        <end position="298"/>
    </location>
</feature>
<keyword evidence="1" id="KW-1133">Transmembrane helix</keyword>
<dbReference type="InterPro" id="IPR058257">
    <property type="entry name" value="CorA-like_dom"/>
</dbReference>
<keyword evidence="4" id="KW-1185">Reference proteome</keyword>
<dbReference type="Pfam" id="PF26616">
    <property type="entry name" value="CorA-like"/>
    <property type="match status" value="1"/>
</dbReference>
<sequence length="588" mass="67558">MDSEPRAEKEMDRPSFDKFLKAYNNFREYPFTLPFWSLSNDVLEEYQKLLQEHAPRLFSEGRSRITLWEHCAGDQEFSEQQINDSKELHDHLDKRNEKNIRYRHVFINAWHSRSQLNCSEGLLKKLLTFHQVAPFYLDDLVTFGEQREQLDACLSRFTDHNAYYMHPGLAPIPQLGRSGHEVRHSILLRSAERAAPGDSDTWPWRIRPCAAYHSFDLVTGKALWITTKSNAILQKKIMRNPPMLATCFTSSADLSEDRPDVPLLLEAALATHLIYFHWCEDSWRWFIRWIDQYLTEKAERGREIPVDCRPYATNLPGGSPTTADFASNSHDDRSGGCLSLLQRIRIYGRHKDSKVDACPEKTDAHDITHEEAFTLGEFSFRDLQTVTAIHRRVEEARRTCELNRQALNDICDYYRELAQYYPRNISPEDEKAINSSISRFVGKVKAITRGFERSEKQLVSLRTTIADSDIPLLESILELRGAYASRMFAEAAHDMSTLMQNVASRTADISWWGYIIAFLVFLPFFSTVTTGLLQSPIFECQAETGNCLVNYIALALFFKIAGPLTAVGLVVFWCLKARARVKMASSLA</sequence>
<dbReference type="Proteomes" id="UP001301769">
    <property type="component" value="Unassembled WGS sequence"/>
</dbReference>
<dbReference type="EMBL" id="MU858139">
    <property type="protein sequence ID" value="KAK4211867.1"/>
    <property type="molecule type" value="Genomic_DNA"/>
</dbReference>
<accession>A0AAN7B6I7</accession>
<organism evidence="3 4">
    <name type="scientific">Rhypophila decipiens</name>
    <dbReference type="NCBI Taxonomy" id="261697"/>
    <lineage>
        <taxon>Eukaryota</taxon>
        <taxon>Fungi</taxon>
        <taxon>Dikarya</taxon>
        <taxon>Ascomycota</taxon>
        <taxon>Pezizomycotina</taxon>
        <taxon>Sordariomycetes</taxon>
        <taxon>Sordariomycetidae</taxon>
        <taxon>Sordariales</taxon>
        <taxon>Naviculisporaceae</taxon>
        <taxon>Rhypophila</taxon>
    </lineage>
</organism>
<reference evidence="3" key="1">
    <citation type="journal article" date="2023" name="Mol. Phylogenet. Evol.">
        <title>Genome-scale phylogeny and comparative genomics of the fungal order Sordariales.</title>
        <authorList>
            <person name="Hensen N."/>
            <person name="Bonometti L."/>
            <person name="Westerberg I."/>
            <person name="Brannstrom I.O."/>
            <person name="Guillou S."/>
            <person name="Cros-Aarteil S."/>
            <person name="Calhoun S."/>
            <person name="Haridas S."/>
            <person name="Kuo A."/>
            <person name="Mondo S."/>
            <person name="Pangilinan J."/>
            <person name="Riley R."/>
            <person name="LaButti K."/>
            <person name="Andreopoulos B."/>
            <person name="Lipzen A."/>
            <person name="Chen C."/>
            <person name="Yan M."/>
            <person name="Daum C."/>
            <person name="Ng V."/>
            <person name="Clum A."/>
            <person name="Steindorff A."/>
            <person name="Ohm R.A."/>
            <person name="Martin F."/>
            <person name="Silar P."/>
            <person name="Natvig D.O."/>
            <person name="Lalanne C."/>
            <person name="Gautier V."/>
            <person name="Ament-Velasquez S.L."/>
            <person name="Kruys A."/>
            <person name="Hutchinson M.I."/>
            <person name="Powell A.J."/>
            <person name="Barry K."/>
            <person name="Miller A.N."/>
            <person name="Grigoriev I.V."/>
            <person name="Debuchy R."/>
            <person name="Gladieux P."/>
            <person name="Hiltunen Thoren M."/>
            <person name="Johannesson H."/>
        </authorList>
    </citation>
    <scope>NUCLEOTIDE SEQUENCE</scope>
    <source>
        <strain evidence="3">PSN293</strain>
    </source>
</reference>
<evidence type="ECO:0000256" key="1">
    <source>
        <dbReference type="SAM" id="Phobius"/>
    </source>
</evidence>
<name>A0AAN7B6I7_9PEZI</name>
<keyword evidence="1" id="KW-0812">Transmembrane</keyword>
<reference evidence="3" key="2">
    <citation type="submission" date="2023-05" db="EMBL/GenBank/DDBJ databases">
        <authorList>
            <consortium name="Lawrence Berkeley National Laboratory"/>
            <person name="Steindorff A."/>
            <person name="Hensen N."/>
            <person name="Bonometti L."/>
            <person name="Westerberg I."/>
            <person name="Brannstrom I.O."/>
            <person name="Guillou S."/>
            <person name="Cros-Aarteil S."/>
            <person name="Calhoun S."/>
            <person name="Haridas S."/>
            <person name="Kuo A."/>
            <person name="Mondo S."/>
            <person name="Pangilinan J."/>
            <person name="Riley R."/>
            <person name="Labutti K."/>
            <person name="Andreopoulos B."/>
            <person name="Lipzen A."/>
            <person name="Chen C."/>
            <person name="Yanf M."/>
            <person name="Daum C."/>
            <person name="Ng V."/>
            <person name="Clum A."/>
            <person name="Ohm R."/>
            <person name="Martin F."/>
            <person name="Silar P."/>
            <person name="Natvig D."/>
            <person name="Lalanne C."/>
            <person name="Gautier V."/>
            <person name="Ament-Velasquez S.L."/>
            <person name="Kruys A."/>
            <person name="Hutchinson M.I."/>
            <person name="Powell A.J."/>
            <person name="Barry K."/>
            <person name="Miller A.N."/>
            <person name="Grigoriev I.V."/>
            <person name="Debuchy R."/>
            <person name="Gladieux P."/>
            <person name="Thoren M.H."/>
            <person name="Johannesson H."/>
        </authorList>
    </citation>
    <scope>NUCLEOTIDE SEQUENCE</scope>
    <source>
        <strain evidence="3">PSN293</strain>
    </source>
</reference>
<evidence type="ECO:0000313" key="3">
    <source>
        <dbReference type="EMBL" id="KAK4211867.1"/>
    </source>
</evidence>
<proteinExistence type="predicted"/>
<comment type="caution">
    <text evidence="3">The sequence shown here is derived from an EMBL/GenBank/DDBJ whole genome shotgun (WGS) entry which is preliminary data.</text>
</comment>
<keyword evidence="1" id="KW-0472">Membrane</keyword>
<gene>
    <name evidence="3" type="ORF">QBC37DRAFT_375618</name>
</gene>
<evidence type="ECO:0000313" key="4">
    <source>
        <dbReference type="Proteomes" id="UP001301769"/>
    </source>
</evidence>
<evidence type="ECO:0000259" key="2">
    <source>
        <dbReference type="Pfam" id="PF26616"/>
    </source>
</evidence>
<feature type="transmembrane region" description="Helical" evidence="1">
    <location>
        <begin position="548"/>
        <end position="575"/>
    </location>
</feature>